<reference evidence="2 3" key="1">
    <citation type="submission" date="2019-03" db="EMBL/GenBank/DDBJ databases">
        <title>Genomic analyses of the natural microbiome of Caenorhabditis elegans.</title>
        <authorList>
            <person name="Samuel B."/>
        </authorList>
    </citation>
    <scope>NUCLEOTIDE SEQUENCE [LARGE SCALE GENOMIC DNA]</scope>
    <source>
        <strain evidence="2 3">JUb18</strain>
    </source>
</reference>
<feature type="transmembrane region" description="Helical" evidence="1">
    <location>
        <begin position="59"/>
        <end position="80"/>
    </location>
</feature>
<evidence type="ECO:0008006" key="4">
    <source>
        <dbReference type="Google" id="ProtNLM"/>
    </source>
</evidence>
<evidence type="ECO:0000313" key="3">
    <source>
        <dbReference type="Proteomes" id="UP000295601"/>
    </source>
</evidence>
<protein>
    <recommendedName>
        <fullName evidence="4">4-amino-4-deoxy-L-arabinose transferase-like glycosyltransferase</fullName>
    </recommendedName>
</protein>
<dbReference type="Proteomes" id="UP000295601">
    <property type="component" value="Unassembled WGS sequence"/>
</dbReference>
<keyword evidence="1" id="KW-0812">Transmembrane</keyword>
<feature type="transmembrane region" description="Helical" evidence="1">
    <location>
        <begin position="165"/>
        <end position="185"/>
    </location>
</feature>
<feature type="transmembrane region" description="Helical" evidence="1">
    <location>
        <begin position="497"/>
        <end position="518"/>
    </location>
</feature>
<feature type="transmembrane region" description="Helical" evidence="1">
    <location>
        <begin position="6"/>
        <end position="26"/>
    </location>
</feature>
<feature type="transmembrane region" description="Helical" evidence="1">
    <location>
        <begin position="273"/>
        <end position="293"/>
    </location>
</feature>
<feature type="transmembrane region" description="Helical" evidence="1">
    <location>
        <begin position="233"/>
        <end position="261"/>
    </location>
</feature>
<name>A0A4R6RSZ3_9MICO</name>
<evidence type="ECO:0000313" key="2">
    <source>
        <dbReference type="EMBL" id="TDP89874.1"/>
    </source>
</evidence>
<comment type="caution">
    <text evidence="2">The sequence shown here is derived from an EMBL/GenBank/DDBJ whole genome shotgun (WGS) entry which is preliminary data.</text>
</comment>
<feature type="transmembrane region" description="Helical" evidence="1">
    <location>
        <begin position="453"/>
        <end position="476"/>
    </location>
</feature>
<proteinExistence type="predicted"/>
<dbReference type="InterPro" id="IPR046671">
    <property type="entry name" value="DUF6541"/>
</dbReference>
<feature type="transmembrane region" description="Helical" evidence="1">
    <location>
        <begin position="192"/>
        <end position="213"/>
    </location>
</feature>
<dbReference type="Pfam" id="PF20176">
    <property type="entry name" value="DUF6541"/>
    <property type="match status" value="1"/>
</dbReference>
<dbReference type="RefSeq" id="WP_133617708.1">
    <property type="nucleotide sequence ID" value="NZ_SNYA01000008.1"/>
</dbReference>
<sequence>MAWIALVAPVVAAVLIIAVLGLPAALALRLRGFAIALVAVPAAFAVLALSTVVTPFVGISWSLIPALGIAILLAAALWLLRRWLGAPALSNSGRVRHAELWIGLGAAAIGGSVIAVSLASGLGSPGAISQTFDANFHLNTVRYILDTGSASPFGMELTTPGSPGFYPALWHAFVALIVQLTGATIPLATNAALFVVSAVVWPIGAVALGRAVAGPSTHVTIVSGALAAAFPNFPLFLAGYGVIYPNLFALTLLPYLLVAGLQLLNLGPARRSLPLAPGTRWLLFLGALGAAVLAHPNVIHAALAWGMVPVLMVAWRALRDRPVLGPSGLLIQPAMAPALRRVGAALGVVALIVFTTAAWIFGQTYDNAWQGFYGPRSAALQLIGGTPHLAGHAWTVSLIVLLGAALAWRHRGLRWLLGSAAALAFLYWVSDGFPSSEWRTMFVGPWYNDPRRLASLVPFGALPLAVLGASAAWSMLRPGLRRFATLRARHPERTRRLLAGFAILFLLAAGQAGSFSALQSVREGYDSRKALLLDHDERALLERLDEDVPTGEVVANNPLNGSSLSYALADRAVLFPHTNGNYDPRAYTLVGTLVSDPAAACAASADLGVRFVLDFGTDYIFENAGKVWPQFAKLKQLDRSPLLTEVDREGDAVLYQITGC</sequence>
<evidence type="ECO:0000256" key="1">
    <source>
        <dbReference type="SAM" id="Phobius"/>
    </source>
</evidence>
<dbReference type="AlphaFoldDB" id="A0A4R6RSZ3"/>
<feature type="transmembrane region" description="Helical" evidence="1">
    <location>
        <begin position="33"/>
        <end position="53"/>
    </location>
</feature>
<dbReference type="EMBL" id="SNYA01000008">
    <property type="protein sequence ID" value="TDP89874.1"/>
    <property type="molecule type" value="Genomic_DNA"/>
</dbReference>
<feature type="transmembrane region" description="Helical" evidence="1">
    <location>
        <begin position="100"/>
        <end position="122"/>
    </location>
</feature>
<gene>
    <name evidence="2" type="ORF">EDF62_3172</name>
</gene>
<dbReference type="OrthoDB" id="3169698at2"/>
<keyword evidence="1" id="KW-0472">Membrane</keyword>
<organism evidence="2 3">
    <name type="scientific">Leucobacter luti</name>
    <dbReference type="NCBI Taxonomy" id="340320"/>
    <lineage>
        <taxon>Bacteria</taxon>
        <taxon>Bacillati</taxon>
        <taxon>Actinomycetota</taxon>
        <taxon>Actinomycetes</taxon>
        <taxon>Micrococcales</taxon>
        <taxon>Microbacteriaceae</taxon>
        <taxon>Leucobacter</taxon>
    </lineage>
</organism>
<accession>A0A4R6RSZ3</accession>
<feature type="transmembrane region" description="Helical" evidence="1">
    <location>
        <begin position="389"/>
        <end position="408"/>
    </location>
</feature>
<feature type="transmembrane region" description="Helical" evidence="1">
    <location>
        <begin position="338"/>
        <end position="361"/>
    </location>
</feature>
<keyword evidence="1" id="KW-1133">Transmembrane helix</keyword>
<feature type="transmembrane region" description="Helical" evidence="1">
    <location>
        <begin position="415"/>
        <end position="433"/>
    </location>
</feature>
<keyword evidence="3" id="KW-1185">Reference proteome</keyword>